<dbReference type="Proteomes" id="UP001189429">
    <property type="component" value="Unassembled WGS sequence"/>
</dbReference>
<dbReference type="EMBL" id="CAUYUJ010015760">
    <property type="protein sequence ID" value="CAK0857830.1"/>
    <property type="molecule type" value="Genomic_DNA"/>
</dbReference>
<evidence type="ECO:0000313" key="3">
    <source>
        <dbReference type="Proteomes" id="UP001189429"/>
    </source>
</evidence>
<name>A0ABN9UED4_9DINO</name>
<protein>
    <submittedName>
        <fullName evidence="2">Uncharacterized protein</fullName>
    </submittedName>
</protein>
<proteinExistence type="predicted"/>
<keyword evidence="3" id="KW-1185">Reference proteome</keyword>
<gene>
    <name evidence="2" type="ORF">PCOR1329_LOCUS47795</name>
</gene>
<reference evidence="2" key="1">
    <citation type="submission" date="2023-10" db="EMBL/GenBank/DDBJ databases">
        <authorList>
            <person name="Chen Y."/>
            <person name="Shah S."/>
            <person name="Dougan E. K."/>
            <person name="Thang M."/>
            <person name="Chan C."/>
        </authorList>
    </citation>
    <scope>NUCLEOTIDE SEQUENCE [LARGE SCALE GENOMIC DNA]</scope>
</reference>
<sequence length="721" mass="75793">MNMTEGTFRDWPAISPRTALWVLRFPKADHGGTPVDEHERARRPLERMVMDSTNMDAHVLLGTDQLRGNARVAPALEERDLARKSKNGPKGGKGSGENDERPRSGGWRLAPVSANLPIGLRCFHGGGSSPFFLPSECREACPRGHYVDPRFFFSLASYADCLAEMSKRKMICFQAEGPSIKPVGVFCVSSESDRLRLVLDIRAANAHFADPPAAALPSAAAFANLAAQGGRAVVAAGGVDDAFVRLGAPAGFCSYFRPPPIVKRHLEARGALGPPAAGRPRARFIALPAGFSRAHRSRAHGQLCFAVGAGEAAADQALDRVASALESARLRARVRSGPPSCSSLGAGLRRGRRLAGKGRQARRLRHAVAQGRASGHFVRAPVGHLTWAGAVGFEALGLLALPAPSRRPAISSPAAVDSASAGAAAWAVNLERGRQGSLKAIGEPLESASLGHALPVDQRKRVKDFDEVPAGLLDAKPGGSPGAAWRAPLAARLLGERPPSGQLSALETLAVRTIAEAQGRGIPQEFVSFCSLHHLGWEDSGQLGAAATRSLNFRAAGASSHGSLRLALLGHFSLGLQCSWKEGQVARAARSSVARQGRVPAMTRALLPDFAASALAGLQAIGGWRRMAAWILLASGCDSRPFGPSRFKDSASAGSSQAAASAGSWALFLRATCGGRPSKTGLCNGGVLIDLDHRRWPLLAGPKDAAGLGQNFRDFTLAAMR</sequence>
<comment type="caution">
    <text evidence="2">The sequence shown here is derived from an EMBL/GenBank/DDBJ whole genome shotgun (WGS) entry which is preliminary data.</text>
</comment>
<feature type="region of interest" description="Disordered" evidence="1">
    <location>
        <begin position="74"/>
        <end position="107"/>
    </location>
</feature>
<evidence type="ECO:0000256" key="1">
    <source>
        <dbReference type="SAM" id="MobiDB-lite"/>
    </source>
</evidence>
<organism evidence="2 3">
    <name type="scientific">Prorocentrum cordatum</name>
    <dbReference type="NCBI Taxonomy" id="2364126"/>
    <lineage>
        <taxon>Eukaryota</taxon>
        <taxon>Sar</taxon>
        <taxon>Alveolata</taxon>
        <taxon>Dinophyceae</taxon>
        <taxon>Prorocentrales</taxon>
        <taxon>Prorocentraceae</taxon>
        <taxon>Prorocentrum</taxon>
    </lineage>
</organism>
<accession>A0ABN9UED4</accession>
<evidence type="ECO:0000313" key="2">
    <source>
        <dbReference type="EMBL" id="CAK0857830.1"/>
    </source>
</evidence>